<dbReference type="Gene3D" id="3.60.10.10">
    <property type="entry name" value="Endonuclease/exonuclease/phosphatase"/>
    <property type="match status" value="1"/>
</dbReference>
<dbReference type="InterPro" id="IPR036691">
    <property type="entry name" value="Endo/exonu/phosph_ase_sf"/>
</dbReference>
<proteinExistence type="predicted"/>
<organism evidence="2 3">
    <name type="scientific">Rugosimonospora acidiphila</name>
    <dbReference type="NCBI Taxonomy" id="556531"/>
    <lineage>
        <taxon>Bacteria</taxon>
        <taxon>Bacillati</taxon>
        <taxon>Actinomycetota</taxon>
        <taxon>Actinomycetes</taxon>
        <taxon>Micromonosporales</taxon>
        <taxon>Micromonosporaceae</taxon>
        <taxon>Rugosimonospora</taxon>
    </lineage>
</organism>
<dbReference type="EMBL" id="BAABJQ010000006">
    <property type="protein sequence ID" value="GAA5183989.1"/>
    <property type="molecule type" value="Genomic_DNA"/>
</dbReference>
<dbReference type="RefSeq" id="WP_345629013.1">
    <property type="nucleotide sequence ID" value="NZ_BAABJQ010000006.1"/>
</dbReference>
<comment type="caution">
    <text evidence="2">The sequence shown here is derived from an EMBL/GenBank/DDBJ whole genome shotgun (WGS) entry which is preliminary data.</text>
</comment>
<name>A0ABP9RRK8_9ACTN</name>
<keyword evidence="3" id="KW-1185">Reference proteome</keyword>
<keyword evidence="2" id="KW-0255">Endonuclease</keyword>
<feature type="domain" description="Endonuclease/exonuclease/phosphatase" evidence="1">
    <location>
        <begin position="7"/>
        <end position="213"/>
    </location>
</feature>
<keyword evidence="2" id="KW-0540">Nuclease</keyword>
<keyword evidence="2" id="KW-0378">Hydrolase</keyword>
<sequence>MPQLRVASYNVHSLRDDRQALAEVVRAIDPDVVIVQEAPRGLRWRTRCAALARQFGLVYAAGGLPSLGNLILVSYRVRVYGTGALRYPLTPGRHMRGAAFARCVVDHAPFTVVGTHLATDSAERPGQARELKKALADLDAPVVLGADFNEEPDGPSRRLVAEGLTEAAGADPAGTYPVHAPRRRIDGLLVGPGIEVRGYRVADASPAHRASDHFPIVAELTLPARSQG</sequence>
<protein>
    <submittedName>
        <fullName evidence="2">Endonuclease/exonuclease/phosphatase family protein</fullName>
    </submittedName>
</protein>
<evidence type="ECO:0000313" key="2">
    <source>
        <dbReference type="EMBL" id="GAA5183989.1"/>
    </source>
</evidence>
<dbReference type="InterPro" id="IPR005135">
    <property type="entry name" value="Endo/exonuclease/phosphatase"/>
</dbReference>
<dbReference type="SUPFAM" id="SSF56219">
    <property type="entry name" value="DNase I-like"/>
    <property type="match status" value="1"/>
</dbReference>
<evidence type="ECO:0000313" key="3">
    <source>
        <dbReference type="Proteomes" id="UP001501570"/>
    </source>
</evidence>
<gene>
    <name evidence="2" type="ORF">GCM10023322_24490</name>
</gene>
<accession>A0ABP9RRK8</accession>
<dbReference type="GO" id="GO:0004519">
    <property type="term" value="F:endonuclease activity"/>
    <property type="evidence" value="ECO:0007669"/>
    <property type="project" value="UniProtKB-KW"/>
</dbReference>
<dbReference type="Pfam" id="PF03372">
    <property type="entry name" value="Exo_endo_phos"/>
    <property type="match status" value="1"/>
</dbReference>
<evidence type="ECO:0000259" key="1">
    <source>
        <dbReference type="Pfam" id="PF03372"/>
    </source>
</evidence>
<reference evidence="3" key="1">
    <citation type="journal article" date="2019" name="Int. J. Syst. Evol. Microbiol.">
        <title>The Global Catalogue of Microorganisms (GCM) 10K type strain sequencing project: providing services to taxonomists for standard genome sequencing and annotation.</title>
        <authorList>
            <consortium name="The Broad Institute Genomics Platform"/>
            <consortium name="The Broad Institute Genome Sequencing Center for Infectious Disease"/>
            <person name="Wu L."/>
            <person name="Ma J."/>
        </authorList>
    </citation>
    <scope>NUCLEOTIDE SEQUENCE [LARGE SCALE GENOMIC DNA]</scope>
    <source>
        <strain evidence="3">JCM 18304</strain>
    </source>
</reference>
<dbReference type="Proteomes" id="UP001501570">
    <property type="component" value="Unassembled WGS sequence"/>
</dbReference>